<dbReference type="InterPro" id="IPR005467">
    <property type="entry name" value="His_kinase_dom"/>
</dbReference>
<evidence type="ECO:0000256" key="2">
    <source>
        <dbReference type="SAM" id="MobiDB-lite"/>
    </source>
</evidence>
<protein>
    <submittedName>
        <fullName evidence="4">Signal transduction histidine kinase</fullName>
    </submittedName>
</protein>
<dbReference type="PROSITE" id="PS50109">
    <property type="entry name" value="HIS_KIN"/>
    <property type="match status" value="1"/>
</dbReference>
<dbReference type="InterPro" id="IPR036890">
    <property type="entry name" value="HATPase_C_sf"/>
</dbReference>
<name>A0A2M9CM40_9MICO</name>
<dbReference type="EMBL" id="PGFF01000001">
    <property type="protein sequence ID" value="PJJ72954.1"/>
    <property type="molecule type" value="Genomic_DNA"/>
</dbReference>
<dbReference type="OrthoDB" id="9808408at2"/>
<dbReference type="InterPro" id="IPR003594">
    <property type="entry name" value="HATPase_dom"/>
</dbReference>
<dbReference type="Pfam" id="PF02518">
    <property type="entry name" value="HATPase_c"/>
    <property type="match status" value="1"/>
</dbReference>
<dbReference type="Gene3D" id="3.30.565.10">
    <property type="entry name" value="Histidine kinase-like ATPase, C-terminal domain"/>
    <property type="match status" value="2"/>
</dbReference>
<reference evidence="4 5" key="1">
    <citation type="submission" date="2017-11" db="EMBL/GenBank/DDBJ databases">
        <title>Genomic Encyclopedia of Archaeal and Bacterial Type Strains, Phase II (KMG-II): From Individual Species to Whole Genera.</title>
        <authorList>
            <person name="Goeker M."/>
        </authorList>
    </citation>
    <scope>NUCLEOTIDE SEQUENCE [LARGE SCALE GENOMIC DNA]</scope>
    <source>
        <strain evidence="4 5">DSM 27393</strain>
    </source>
</reference>
<evidence type="ECO:0000313" key="5">
    <source>
        <dbReference type="Proteomes" id="UP000228758"/>
    </source>
</evidence>
<dbReference type="SMART" id="SM00387">
    <property type="entry name" value="HATPase_c"/>
    <property type="match status" value="1"/>
</dbReference>
<dbReference type="SUPFAM" id="SSF55874">
    <property type="entry name" value="ATPase domain of HSP90 chaperone/DNA topoisomerase II/histidine kinase"/>
    <property type="match status" value="2"/>
</dbReference>
<feature type="region of interest" description="Disordered" evidence="2">
    <location>
        <begin position="485"/>
        <end position="504"/>
    </location>
</feature>
<comment type="caution">
    <text evidence="4">The sequence shown here is derived from an EMBL/GenBank/DDBJ whole genome shotgun (WGS) entry which is preliminary data.</text>
</comment>
<dbReference type="InterPro" id="IPR043836">
    <property type="entry name" value="DHp"/>
</dbReference>
<keyword evidence="5" id="KW-1185">Reference proteome</keyword>
<organism evidence="4 5">
    <name type="scientific">Diaminobutyricimonas aerilata</name>
    <dbReference type="NCBI Taxonomy" id="1162967"/>
    <lineage>
        <taxon>Bacteria</taxon>
        <taxon>Bacillati</taxon>
        <taxon>Actinomycetota</taxon>
        <taxon>Actinomycetes</taxon>
        <taxon>Micrococcales</taxon>
        <taxon>Microbacteriaceae</taxon>
        <taxon>Diaminobutyricimonas</taxon>
    </lineage>
</organism>
<dbReference type="Pfam" id="PF19191">
    <property type="entry name" value="HEF_HK"/>
    <property type="match status" value="1"/>
</dbReference>
<proteinExistence type="predicted"/>
<keyword evidence="1 4" id="KW-0418">Kinase</keyword>
<evidence type="ECO:0000256" key="1">
    <source>
        <dbReference type="ARBA" id="ARBA00022777"/>
    </source>
</evidence>
<evidence type="ECO:0000259" key="3">
    <source>
        <dbReference type="PROSITE" id="PS50109"/>
    </source>
</evidence>
<keyword evidence="1 4" id="KW-0808">Transferase</keyword>
<accession>A0A2M9CM40</accession>
<gene>
    <name evidence="4" type="ORF">CLV46_2533</name>
</gene>
<dbReference type="Pfam" id="PF13589">
    <property type="entry name" value="HATPase_c_3"/>
    <property type="match status" value="1"/>
</dbReference>
<dbReference type="AlphaFoldDB" id="A0A2M9CM40"/>
<dbReference type="RefSeq" id="WP_157802320.1">
    <property type="nucleotide sequence ID" value="NZ_PGFF01000001.1"/>
</dbReference>
<feature type="domain" description="Histidine kinase" evidence="3">
    <location>
        <begin position="760"/>
        <end position="960"/>
    </location>
</feature>
<evidence type="ECO:0000313" key="4">
    <source>
        <dbReference type="EMBL" id="PJJ72954.1"/>
    </source>
</evidence>
<dbReference type="Proteomes" id="UP000228758">
    <property type="component" value="Unassembled WGS sequence"/>
</dbReference>
<sequence length="969" mass="107143">MAVFQSSARTIDMLGRQQIAGIPTAVSEIFKNAYDAYATEVRGDYYPARSAVTIRDNGTGMSITDFLERWLVIGTDSKVADRRETASAPPPGMEPRRQMGEKGIGRLAVATLGPQLLVVSGARGARSGAPGELVVALLQWTLFEVPGLTLNDVVVPVRTVKTIADVSPALLVSMSDEVRASLSELGARVGKDRQDRIRRELDLLTFDPRPYCAAEGPNLAAEPGTTYIVSPVSEDLEAALEERKEQGSGAPISDFQKFLIGFTNPITPTSSTPDFATSFWRWDGAQGSDLIEGVARFWDESDFAHADHTVEGEFDELGRFHGQLRIYGDKPVDIVELWKGNARNERTACGPFSIKFGYVQGKASESTLSPDEFVEMTARLNRIGGLYVYRDGIRVLPYGNSDVDYLEIEKRRTLNAGTYYFSYRRMFGAVSLDSQSNHRLQEKAGREGFRENAAFRDFESILSGFLIQIAASYFSRRTSADPTWRDQRQNVARRAEQSKAEKRARDEFRKELHKAIGSVESGAFASGVQGVLRDTRSGLAHLVRQELASDLPSLASVSVEALFKLRAGIAISRPAGLPLTSELERDWAAYKRLSGDASAVMQQAFDEIEVLLLSARHKLGMPQDEPVDSPVLRRLRLLAENRQRELTSMAAEVRQAADAAREVLGAHADQSVTQFEESARDLIESLGRVDGGEAATAREIEASAERRLEEMRSTRRRAEDLVSQEGLHHETVDLKERILDLEEQIDENLELVQLGQAVQVISHEFEASIASVRNGLRGLDPWARATPPLAPLVRDIRAAFTHLDGYLRLFTPLQRRLYREASSIAGADIHAFLLGVFEERMRVNAIEITATDAFLRAAVKGYPSTFYPVFVNLVDNAMHWVLERETGRAVRLDARHGAFLIADNGPGVRPADREAIFVRGFGRRRGGRGLGLSLARDLLARDGWRLVLEANNPGAAFKIERVQGDDSGA</sequence>
<dbReference type="GO" id="GO:0016301">
    <property type="term" value="F:kinase activity"/>
    <property type="evidence" value="ECO:0007669"/>
    <property type="project" value="UniProtKB-KW"/>
</dbReference>